<keyword evidence="2" id="KW-1133">Transmembrane helix</keyword>
<evidence type="ECO:0000256" key="2">
    <source>
        <dbReference type="SAM" id="Phobius"/>
    </source>
</evidence>
<keyword evidence="2" id="KW-0812">Transmembrane</keyword>
<dbReference type="RefSeq" id="WP_177227277.1">
    <property type="nucleotide sequence ID" value="NZ_FOBF01000003.1"/>
</dbReference>
<dbReference type="EMBL" id="FOBF01000003">
    <property type="protein sequence ID" value="SEK98949.1"/>
    <property type="molecule type" value="Genomic_DNA"/>
</dbReference>
<proteinExistence type="predicted"/>
<feature type="signal peptide" evidence="3">
    <location>
        <begin position="1"/>
        <end position="27"/>
    </location>
</feature>
<sequence>MARPHALPRLGALVLLILGAIGAPAHADHDPRGRRADPPERSTIGIRLLEASSNRRDDPRARLYIVDHINPGTTISRRFEVRNGSDTTRAIRVYAGGAEIRKNAFTPLPERVTGEPASWITVDRPRLAVPPRSSVTLKATISIPENATEGERYGVLLAETSSEGPSPQKNLRMISRVGIRLYLDIGPGGDRPSDFEIERLTPGRTETGMPVVKATVRNTGERALDFEGRMWLSDGPGGLSAGPFPAQVGTTVAPGGTAPVMVVLDERLPDGPWGVKLELRSGQVERTVTGTLTFPAKPSSWGLPAFLDEAPSWLLPAGAVTALALPVALLVRARRRSAARDARQAGPPAAGGDGPDAPDAGT</sequence>
<feature type="region of interest" description="Disordered" evidence="1">
    <location>
        <begin position="336"/>
        <end position="362"/>
    </location>
</feature>
<feature type="transmembrane region" description="Helical" evidence="2">
    <location>
        <begin position="313"/>
        <end position="331"/>
    </location>
</feature>
<evidence type="ECO:0008006" key="6">
    <source>
        <dbReference type="Google" id="ProtNLM"/>
    </source>
</evidence>
<keyword evidence="3" id="KW-0732">Signal</keyword>
<evidence type="ECO:0000256" key="1">
    <source>
        <dbReference type="SAM" id="MobiDB-lite"/>
    </source>
</evidence>
<reference evidence="4 5" key="1">
    <citation type="submission" date="2016-10" db="EMBL/GenBank/DDBJ databases">
        <authorList>
            <person name="de Groot N.N."/>
        </authorList>
    </citation>
    <scope>NUCLEOTIDE SEQUENCE [LARGE SCALE GENOMIC DNA]</scope>
    <source>
        <strain evidence="4 5">DSM 43357</strain>
    </source>
</reference>
<dbReference type="AlphaFoldDB" id="A0A1H7LJE3"/>
<evidence type="ECO:0000256" key="3">
    <source>
        <dbReference type="SAM" id="SignalP"/>
    </source>
</evidence>
<keyword evidence="2" id="KW-0472">Membrane</keyword>
<accession>A0A1H7LJE3</accession>
<organism evidence="4 5">
    <name type="scientific">Nonomuraea pusilla</name>
    <dbReference type="NCBI Taxonomy" id="46177"/>
    <lineage>
        <taxon>Bacteria</taxon>
        <taxon>Bacillati</taxon>
        <taxon>Actinomycetota</taxon>
        <taxon>Actinomycetes</taxon>
        <taxon>Streptosporangiales</taxon>
        <taxon>Streptosporangiaceae</taxon>
        <taxon>Nonomuraea</taxon>
    </lineage>
</organism>
<protein>
    <recommendedName>
        <fullName evidence="6">DUF916 domain-containing protein</fullName>
    </recommendedName>
</protein>
<keyword evidence="5" id="KW-1185">Reference proteome</keyword>
<feature type="chain" id="PRO_5011657101" description="DUF916 domain-containing protein" evidence="3">
    <location>
        <begin position="28"/>
        <end position="362"/>
    </location>
</feature>
<name>A0A1H7LJE3_9ACTN</name>
<dbReference type="Proteomes" id="UP000198953">
    <property type="component" value="Unassembled WGS sequence"/>
</dbReference>
<gene>
    <name evidence="4" type="ORF">SAMN05660976_01592</name>
</gene>
<evidence type="ECO:0000313" key="5">
    <source>
        <dbReference type="Proteomes" id="UP000198953"/>
    </source>
</evidence>
<dbReference type="STRING" id="46177.SAMN05660976_01592"/>
<evidence type="ECO:0000313" key="4">
    <source>
        <dbReference type="EMBL" id="SEK98949.1"/>
    </source>
</evidence>